<accession>X0XG39</accession>
<proteinExistence type="predicted"/>
<dbReference type="AlphaFoldDB" id="X0XG39"/>
<dbReference type="EMBL" id="BARS01039870">
    <property type="protein sequence ID" value="GAG23906.1"/>
    <property type="molecule type" value="Genomic_DNA"/>
</dbReference>
<reference evidence="2" key="1">
    <citation type="journal article" date="2014" name="Front. Microbiol.">
        <title>High frequency of phylogenetically diverse reductive dehalogenase-homologous genes in deep subseafloor sedimentary metagenomes.</title>
        <authorList>
            <person name="Kawai M."/>
            <person name="Futagami T."/>
            <person name="Toyoda A."/>
            <person name="Takaki Y."/>
            <person name="Nishi S."/>
            <person name="Hori S."/>
            <person name="Arai W."/>
            <person name="Tsubouchi T."/>
            <person name="Morono Y."/>
            <person name="Uchiyama I."/>
            <person name="Ito T."/>
            <person name="Fujiyama A."/>
            <person name="Inagaki F."/>
            <person name="Takami H."/>
        </authorList>
    </citation>
    <scope>NUCLEOTIDE SEQUENCE</scope>
    <source>
        <strain evidence="2">Expedition CK06-06</strain>
    </source>
</reference>
<dbReference type="CDD" id="cd00207">
    <property type="entry name" value="fer2"/>
    <property type="match status" value="1"/>
</dbReference>
<dbReference type="InterPro" id="IPR036010">
    <property type="entry name" value="2Fe-2S_ferredoxin-like_sf"/>
</dbReference>
<dbReference type="GO" id="GO:0008137">
    <property type="term" value="F:NADH dehydrogenase (ubiquinone) activity"/>
    <property type="evidence" value="ECO:0007669"/>
    <property type="project" value="InterPro"/>
</dbReference>
<evidence type="ECO:0000313" key="2">
    <source>
        <dbReference type="EMBL" id="GAG23906.1"/>
    </source>
</evidence>
<dbReference type="Pfam" id="PF13510">
    <property type="entry name" value="Fer2_4"/>
    <property type="match status" value="1"/>
</dbReference>
<dbReference type="GO" id="GO:0042773">
    <property type="term" value="P:ATP synthesis coupled electron transport"/>
    <property type="evidence" value="ECO:0007669"/>
    <property type="project" value="InterPro"/>
</dbReference>
<evidence type="ECO:0000259" key="1">
    <source>
        <dbReference type="PROSITE" id="PS51085"/>
    </source>
</evidence>
<sequence>MIDLTINGERLSVEEGTTILQAAETAGIKIPTLCYHKALSPYGACRICLVEIA</sequence>
<protein>
    <recommendedName>
        <fullName evidence="1">2Fe-2S ferredoxin-type domain-containing protein</fullName>
    </recommendedName>
</protein>
<dbReference type="PROSITE" id="PS51085">
    <property type="entry name" value="2FE2S_FER_2"/>
    <property type="match status" value="1"/>
</dbReference>
<dbReference type="SUPFAM" id="SSF54292">
    <property type="entry name" value="2Fe-2S ferredoxin-like"/>
    <property type="match status" value="1"/>
</dbReference>
<feature type="domain" description="2Fe-2S ferredoxin-type" evidence="1">
    <location>
        <begin position="1"/>
        <end position="53"/>
    </location>
</feature>
<feature type="non-terminal residue" evidence="2">
    <location>
        <position position="53"/>
    </location>
</feature>
<dbReference type="Gene3D" id="3.10.20.740">
    <property type="match status" value="1"/>
</dbReference>
<dbReference type="PROSITE" id="PS00641">
    <property type="entry name" value="COMPLEX1_75K_1"/>
    <property type="match status" value="1"/>
</dbReference>
<dbReference type="GO" id="GO:0016020">
    <property type="term" value="C:membrane"/>
    <property type="evidence" value="ECO:0007669"/>
    <property type="project" value="InterPro"/>
</dbReference>
<dbReference type="InterPro" id="IPR001041">
    <property type="entry name" value="2Fe-2S_ferredoxin-type"/>
</dbReference>
<organism evidence="2">
    <name type="scientific">marine sediment metagenome</name>
    <dbReference type="NCBI Taxonomy" id="412755"/>
    <lineage>
        <taxon>unclassified sequences</taxon>
        <taxon>metagenomes</taxon>
        <taxon>ecological metagenomes</taxon>
    </lineage>
</organism>
<dbReference type="InterPro" id="IPR000283">
    <property type="entry name" value="NADH_UbQ_OxRdtase_75kDa_su_CS"/>
</dbReference>
<gene>
    <name evidence="2" type="ORF">S01H1_60854</name>
</gene>
<dbReference type="GO" id="GO:0051536">
    <property type="term" value="F:iron-sulfur cluster binding"/>
    <property type="evidence" value="ECO:0007669"/>
    <property type="project" value="InterPro"/>
</dbReference>
<comment type="caution">
    <text evidence="2">The sequence shown here is derived from an EMBL/GenBank/DDBJ whole genome shotgun (WGS) entry which is preliminary data.</text>
</comment>
<name>X0XG39_9ZZZZ</name>